<reference evidence="1 2" key="1">
    <citation type="submission" date="2013-10" db="EMBL/GenBank/DDBJ databases">
        <title>The Genome Sequence of Acinetobacter indicus CIP 110367.</title>
        <authorList>
            <consortium name="The Broad Institute Genomics Platform"/>
            <consortium name="The Broad Institute Genome Sequencing Center for Infectious Disease"/>
            <person name="Cerqueira G."/>
            <person name="Feldgarden M."/>
            <person name="Courvalin P."/>
            <person name="Grillot-Courvalin C."/>
            <person name="Clermont D."/>
            <person name="Rocha E."/>
            <person name="Yoon E.-J."/>
            <person name="Nemec A."/>
            <person name="Young S.K."/>
            <person name="Zeng Q."/>
            <person name="Gargeya S."/>
            <person name="Fitzgerald M."/>
            <person name="Abouelleil A."/>
            <person name="Alvarado L."/>
            <person name="Berlin A.M."/>
            <person name="Chapman S.B."/>
            <person name="Gainer-Dewar J."/>
            <person name="Goldberg J."/>
            <person name="Gnerre S."/>
            <person name="Griggs A."/>
            <person name="Gujja S."/>
            <person name="Hansen M."/>
            <person name="Howarth C."/>
            <person name="Imamovic A."/>
            <person name="Ireland A."/>
            <person name="Larimer J."/>
            <person name="McCowan C."/>
            <person name="Murphy C."/>
            <person name="Pearson M."/>
            <person name="Poon T.W."/>
            <person name="Priest M."/>
            <person name="Roberts A."/>
            <person name="Saif S."/>
            <person name="Shea T."/>
            <person name="Sykes S."/>
            <person name="Wortman J."/>
            <person name="Nusbaum C."/>
            <person name="Birren B."/>
        </authorList>
    </citation>
    <scope>NUCLEOTIDE SEQUENCE [LARGE SCALE GENOMIC DNA]</scope>
    <source>
        <strain evidence="1 2">CIP 110367</strain>
    </source>
</reference>
<sequence length="38" mass="4282">MQIALQVVLFPSRNVLPTNQIEMSYMDISKSGLNASRE</sequence>
<dbReference type="Proteomes" id="UP000018415">
    <property type="component" value="Unassembled WGS sequence"/>
</dbReference>
<comment type="caution">
    <text evidence="1">The sequence shown here is derived from an EMBL/GenBank/DDBJ whole genome shotgun (WGS) entry which is preliminary data.</text>
</comment>
<name>V2VH09_9GAMM</name>
<accession>V2VH09</accession>
<evidence type="ECO:0000313" key="2">
    <source>
        <dbReference type="Proteomes" id="UP000018415"/>
    </source>
</evidence>
<protein>
    <submittedName>
        <fullName evidence="1">Uncharacterized protein</fullName>
    </submittedName>
</protein>
<keyword evidence="2" id="KW-1185">Reference proteome</keyword>
<proteinExistence type="predicted"/>
<dbReference type="HOGENOM" id="CLU_3323441_0_0_6"/>
<evidence type="ECO:0000313" key="1">
    <source>
        <dbReference type="EMBL" id="ESK46784.1"/>
    </source>
</evidence>
<gene>
    <name evidence="1" type="ORF">P253_02793</name>
</gene>
<dbReference type="EMBL" id="AYET01000010">
    <property type="protein sequence ID" value="ESK46784.1"/>
    <property type="molecule type" value="Genomic_DNA"/>
</dbReference>
<dbReference type="AlphaFoldDB" id="V2VH09"/>
<organism evidence="1 2">
    <name type="scientific">Acinetobacter indicus CIP 110367</name>
    <dbReference type="NCBI Taxonomy" id="1341679"/>
    <lineage>
        <taxon>Bacteria</taxon>
        <taxon>Pseudomonadati</taxon>
        <taxon>Pseudomonadota</taxon>
        <taxon>Gammaproteobacteria</taxon>
        <taxon>Moraxellales</taxon>
        <taxon>Moraxellaceae</taxon>
        <taxon>Acinetobacter</taxon>
    </lineage>
</organism>